<evidence type="ECO:0000313" key="3">
    <source>
        <dbReference type="EMBL" id="ASN63519.1"/>
    </source>
</evidence>
<sequence length="127" mass="13965">MSEAATVEVGSVEADTKPSQLPEPTGYKILIALPEVDEKTEGGIIKAQETMHLEEVGSIVGFVMKLGPDAYEDKKKFPNGAYCKEGDFVLMRSYSGTRFSIHGKEFRLINDDSVEAVIDDPRGIRKV</sequence>
<name>A0A221S3J9_9VIRU</name>
<evidence type="ECO:0000256" key="1">
    <source>
        <dbReference type="ARBA" id="ARBA00023186"/>
    </source>
</evidence>
<proteinExistence type="predicted"/>
<dbReference type="Gene3D" id="2.30.33.40">
    <property type="entry name" value="GroES chaperonin"/>
    <property type="match status" value="1"/>
</dbReference>
<organism evidence="3">
    <name type="scientific">uncultured virus</name>
    <dbReference type="NCBI Taxonomy" id="340016"/>
    <lineage>
        <taxon>Viruses</taxon>
        <taxon>environmental samples</taxon>
    </lineage>
</organism>
<dbReference type="InterPro" id="IPR020818">
    <property type="entry name" value="Chaperonin_GroES"/>
</dbReference>
<dbReference type="Pfam" id="PF00166">
    <property type="entry name" value="Cpn10"/>
    <property type="match status" value="1"/>
</dbReference>
<dbReference type="InterPro" id="IPR011032">
    <property type="entry name" value="GroES-like_sf"/>
</dbReference>
<dbReference type="GO" id="GO:0044183">
    <property type="term" value="F:protein folding chaperone"/>
    <property type="evidence" value="ECO:0007669"/>
    <property type="project" value="InterPro"/>
</dbReference>
<dbReference type="GO" id="GO:0005524">
    <property type="term" value="F:ATP binding"/>
    <property type="evidence" value="ECO:0007669"/>
    <property type="project" value="InterPro"/>
</dbReference>
<dbReference type="InterPro" id="IPR037124">
    <property type="entry name" value="Chaperonin_GroES_sf"/>
</dbReference>
<keyword evidence="1" id="KW-0143">Chaperone</keyword>
<feature type="region of interest" description="Disordered" evidence="2">
    <location>
        <begin position="1"/>
        <end position="21"/>
    </location>
</feature>
<evidence type="ECO:0000256" key="2">
    <source>
        <dbReference type="SAM" id="MobiDB-lite"/>
    </source>
</evidence>
<protein>
    <submittedName>
        <fullName evidence="3">Co-chaperonin GroES</fullName>
    </submittedName>
</protein>
<dbReference type="EMBL" id="KU970925">
    <property type="protein sequence ID" value="ASN63519.1"/>
    <property type="molecule type" value="Genomic_DNA"/>
</dbReference>
<dbReference type="CDD" id="cd00320">
    <property type="entry name" value="cpn10"/>
    <property type="match status" value="1"/>
</dbReference>
<dbReference type="SUPFAM" id="SSF50129">
    <property type="entry name" value="GroES-like"/>
    <property type="match status" value="1"/>
</dbReference>
<accession>A0A221S3J9</accession>
<gene>
    <name evidence="3" type="primary">groES</name>
</gene>
<reference evidence="3" key="1">
    <citation type="submission" date="2016-03" db="EMBL/GenBank/DDBJ databases">
        <title>Novel chaperonins are prevalent in the virioplankton and link to viral biology and ecology.</title>
        <authorList>
            <person name="Marine R.L."/>
            <person name="Nasko D.J."/>
            <person name="Polson S.W."/>
            <person name="Wommack K.E."/>
        </authorList>
    </citation>
    <scope>NUCLEOTIDE SEQUENCE</scope>
</reference>